<protein>
    <submittedName>
        <fullName evidence="10">ABC-type multidrug transport system, ATPase and permease component</fullName>
    </submittedName>
</protein>
<dbReference type="Gene3D" id="1.20.1560.10">
    <property type="entry name" value="ABC transporter type 1, transmembrane domain"/>
    <property type="match status" value="1"/>
</dbReference>
<evidence type="ECO:0000313" key="11">
    <source>
        <dbReference type="Proteomes" id="UP000182584"/>
    </source>
</evidence>
<feature type="transmembrane region" description="Helical" evidence="7">
    <location>
        <begin position="302"/>
        <end position="323"/>
    </location>
</feature>
<reference evidence="10 11" key="1">
    <citation type="submission" date="2016-10" db="EMBL/GenBank/DDBJ databases">
        <authorList>
            <person name="de Groot N.N."/>
        </authorList>
    </citation>
    <scope>NUCLEOTIDE SEQUENCE [LARGE SCALE GENOMIC DNA]</scope>
    <source>
        <strain evidence="10 11">AR40</strain>
    </source>
</reference>
<feature type="domain" description="ABC transporter" evidence="8">
    <location>
        <begin position="365"/>
        <end position="605"/>
    </location>
</feature>
<evidence type="ECO:0000259" key="9">
    <source>
        <dbReference type="PROSITE" id="PS50929"/>
    </source>
</evidence>
<gene>
    <name evidence="10" type="ORF">SAMN04487884_118100</name>
</gene>
<accession>A0A1H9UHX3</accession>
<feature type="transmembrane region" description="Helical" evidence="7">
    <location>
        <begin position="37"/>
        <end position="58"/>
    </location>
</feature>
<feature type="transmembrane region" description="Helical" evidence="7">
    <location>
        <begin position="160"/>
        <end position="179"/>
    </location>
</feature>
<feature type="transmembrane region" description="Helical" evidence="7">
    <location>
        <begin position="274"/>
        <end position="296"/>
    </location>
</feature>
<dbReference type="GO" id="GO:0015421">
    <property type="term" value="F:ABC-type oligopeptide transporter activity"/>
    <property type="evidence" value="ECO:0007669"/>
    <property type="project" value="TreeGrafter"/>
</dbReference>
<evidence type="ECO:0000256" key="5">
    <source>
        <dbReference type="ARBA" id="ARBA00022989"/>
    </source>
</evidence>
<dbReference type="PANTHER" id="PTHR43394:SF1">
    <property type="entry name" value="ATP-BINDING CASSETTE SUB-FAMILY B MEMBER 10, MITOCHONDRIAL"/>
    <property type="match status" value="1"/>
</dbReference>
<dbReference type="InterPro" id="IPR039421">
    <property type="entry name" value="Type_1_exporter"/>
</dbReference>
<name>A0A1H9UHX3_BUTFI</name>
<dbReference type="InterPro" id="IPR003439">
    <property type="entry name" value="ABC_transporter-like_ATP-bd"/>
</dbReference>
<dbReference type="GO" id="GO:0005524">
    <property type="term" value="F:ATP binding"/>
    <property type="evidence" value="ECO:0007669"/>
    <property type="project" value="UniProtKB-KW"/>
</dbReference>
<evidence type="ECO:0000256" key="6">
    <source>
        <dbReference type="ARBA" id="ARBA00023136"/>
    </source>
</evidence>
<evidence type="ECO:0000256" key="1">
    <source>
        <dbReference type="ARBA" id="ARBA00004651"/>
    </source>
</evidence>
<dbReference type="InterPro" id="IPR003593">
    <property type="entry name" value="AAA+_ATPase"/>
</dbReference>
<dbReference type="PROSITE" id="PS00211">
    <property type="entry name" value="ABC_TRANSPORTER_1"/>
    <property type="match status" value="1"/>
</dbReference>
<keyword evidence="3" id="KW-0547">Nucleotide-binding</keyword>
<keyword evidence="6 7" id="KW-0472">Membrane</keyword>
<dbReference type="AlphaFoldDB" id="A0A1H9UHX3"/>
<dbReference type="InterPro" id="IPR017871">
    <property type="entry name" value="ABC_transporter-like_CS"/>
</dbReference>
<dbReference type="Pfam" id="PF00005">
    <property type="entry name" value="ABC_tran"/>
    <property type="match status" value="1"/>
</dbReference>
<dbReference type="EMBL" id="FOGJ01000018">
    <property type="protein sequence ID" value="SES08972.1"/>
    <property type="molecule type" value="Genomic_DNA"/>
</dbReference>
<evidence type="ECO:0000256" key="7">
    <source>
        <dbReference type="SAM" id="Phobius"/>
    </source>
</evidence>
<evidence type="ECO:0000259" key="8">
    <source>
        <dbReference type="PROSITE" id="PS50893"/>
    </source>
</evidence>
<dbReference type="Gene3D" id="3.40.50.300">
    <property type="entry name" value="P-loop containing nucleotide triphosphate hydrolases"/>
    <property type="match status" value="1"/>
</dbReference>
<dbReference type="PANTHER" id="PTHR43394">
    <property type="entry name" value="ATP-DEPENDENT PERMEASE MDL1, MITOCHONDRIAL"/>
    <property type="match status" value="1"/>
</dbReference>
<dbReference type="SUPFAM" id="SSF52540">
    <property type="entry name" value="P-loop containing nucleoside triphosphate hydrolases"/>
    <property type="match status" value="1"/>
</dbReference>
<dbReference type="InterPro" id="IPR027417">
    <property type="entry name" value="P-loop_NTPase"/>
</dbReference>
<dbReference type="OrthoDB" id="1699242at2"/>
<organism evidence="10 11">
    <name type="scientific">Butyrivibrio fibrisolvens</name>
    <dbReference type="NCBI Taxonomy" id="831"/>
    <lineage>
        <taxon>Bacteria</taxon>
        <taxon>Bacillati</taxon>
        <taxon>Bacillota</taxon>
        <taxon>Clostridia</taxon>
        <taxon>Lachnospirales</taxon>
        <taxon>Lachnospiraceae</taxon>
        <taxon>Butyrivibrio</taxon>
    </lineage>
</organism>
<evidence type="ECO:0000256" key="2">
    <source>
        <dbReference type="ARBA" id="ARBA00022692"/>
    </source>
</evidence>
<dbReference type="SMART" id="SM00382">
    <property type="entry name" value="AAA"/>
    <property type="match status" value="1"/>
</dbReference>
<dbReference type="GO" id="GO:0016887">
    <property type="term" value="F:ATP hydrolysis activity"/>
    <property type="evidence" value="ECO:0007669"/>
    <property type="project" value="InterPro"/>
</dbReference>
<dbReference type="PROSITE" id="PS50929">
    <property type="entry name" value="ABC_TM1F"/>
    <property type="match status" value="1"/>
</dbReference>
<dbReference type="SUPFAM" id="SSF90123">
    <property type="entry name" value="ABC transporter transmembrane region"/>
    <property type="match status" value="1"/>
</dbReference>
<keyword evidence="5 7" id="KW-1133">Transmembrane helix</keyword>
<comment type="subcellular location">
    <subcellularLocation>
        <location evidence="1">Cell membrane</location>
        <topology evidence="1">Multi-pass membrane protein</topology>
    </subcellularLocation>
</comment>
<feature type="transmembrane region" description="Helical" evidence="7">
    <location>
        <begin position="78"/>
        <end position="96"/>
    </location>
</feature>
<evidence type="ECO:0000256" key="4">
    <source>
        <dbReference type="ARBA" id="ARBA00022840"/>
    </source>
</evidence>
<proteinExistence type="predicted"/>
<dbReference type="RefSeq" id="WP_081357122.1">
    <property type="nucleotide sequence ID" value="NZ_FOGJ01000018.1"/>
</dbReference>
<evidence type="ECO:0000256" key="3">
    <source>
        <dbReference type="ARBA" id="ARBA00022741"/>
    </source>
</evidence>
<dbReference type="InterPro" id="IPR036640">
    <property type="entry name" value="ABC1_TM_sf"/>
</dbReference>
<sequence>MESEFKESKDNPLHKEYGIWSNTVFILKKMWQYKKGVIFLVILGMVCSSVLSYFWGIFGKYVIDIIQMGLSKEEGIRQLTKLILVAGSINLALNIGRTLADNRVWYNLISIRMSMLTERIAKVVTLRYELIERPDVLDVAERAMRATNSNDNGVEGMMRLMRNVLTSAFTLVVTFTAILILDYRLIIALILLGVLQYLYYRKIVKTDKEQVWNKISAASRKSEYMTRITQDFDFAKDIRLFGLSNFLSKKQEEVNKERIEKIDLHRDLWFKHAFVVQIAYVIIKGLIYTTLFVSVFRKGLSVSNFTMFLSLAMAFSSALINFLQRFGDYKKASLEVDDFRSFLNLDLDMDERDCITIPEAENYEIEFKNVSYKYYKADNYSLKNLNLKINAGEKLAVVGLNGAGKTTMIKLLLRLYEPTKGIITLNGIDIRRFKREDYYKLFAPVFQNIEIFAFSIAENIAMQSGKDLDKEKAINCVIEAGLKDKIDSLVKGIDSPLTNIIEEDGIDMSGGEKQKLALARALYKGGKFVVLDEPTSALDAIAEQKLYESFDEMIGQKSAVYISHRLASTRFCYRIAMFEKGSLIELGTHDELMAHNGKYAEMFNVQAQYYREDETAESEVEKVG</sequence>
<keyword evidence="4" id="KW-0067">ATP-binding</keyword>
<evidence type="ECO:0000313" key="10">
    <source>
        <dbReference type="EMBL" id="SES08972.1"/>
    </source>
</evidence>
<keyword evidence="2 7" id="KW-0812">Transmembrane</keyword>
<dbReference type="InterPro" id="IPR011527">
    <property type="entry name" value="ABC1_TM_dom"/>
</dbReference>
<dbReference type="PROSITE" id="PS50893">
    <property type="entry name" value="ABC_TRANSPORTER_2"/>
    <property type="match status" value="1"/>
</dbReference>
<dbReference type="GO" id="GO:0005886">
    <property type="term" value="C:plasma membrane"/>
    <property type="evidence" value="ECO:0007669"/>
    <property type="project" value="UniProtKB-SubCell"/>
</dbReference>
<dbReference type="Proteomes" id="UP000182584">
    <property type="component" value="Unassembled WGS sequence"/>
</dbReference>
<feature type="domain" description="ABC transmembrane type-1" evidence="9">
    <location>
        <begin position="39"/>
        <end position="331"/>
    </location>
</feature>